<dbReference type="RefSeq" id="XP_003646623.1">
    <property type="nucleotide sequence ID" value="XM_003646575.1"/>
</dbReference>
<feature type="transmembrane region" description="Helical" evidence="2">
    <location>
        <begin position="54"/>
        <end position="73"/>
    </location>
</feature>
<keyword evidence="2" id="KW-1133">Transmembrane helix</keyword>
<dbReference type="Proteomes" id="UP000006790">
    <property type="component" value="Chromosome 5"/>
</dbReference>
<keyword evidence="2" id="KW-0472">Membrane</keyword>
<keyword evidence="4" id="KW-1185">Reference proteome</keyword>
<gene>
    <name evidence="3" type="ordered locus">Ecym_5003</name>
</gene>
<sequence length="149" mass="16610">MFPAQFIGLVQLCHATTARLKDNFKKTTDFLKPVQSYTHELWNWFLNLEDIPKGIIIGLLTTLPALVLSYFIITMTMHLKKPGNDRSSAAMKGKKNDVQVRSRPNTGSSASQFGVKAISNGTSSVLSENAVERRKKLKMAIETAKNNNQ</sequence>
<name>I6NCL4_ERECY</name>
<keyword evidence="2" id="KW-0812">Transmembrane</keyword>
<proteinExistence type="predicted"/>
<feature type="region of interest" description="Disordered" evidence="1">
    <location>
        <begin position="82"/>
        <end position="115"/>
    </location>
</feature>
<reference evidence="3 4" key="1">
    <citation type="journal article" date="2011" name="G3 (Bethesda)">
        <title>Genome evolution in the Eremothecium clade of the Saccharomyces complex revealed by comparative genomics.</title>
        <authorList>
            <person name="Wendland J."/>
            <person name="Walther A."/>
        </authorList>
    </citation>
    <scope>NUCLEOTIDE SEQUENCE [LARGE SCALE GENOMIC DNA]</scope>
    <source>
        <strain evidence="4">CBS 270.75 / DBVPG 7215 / KCTC 17166 / NRRL Y-17582</strain>
    </source>
</reference>
<evidence type="ECO:0000313" key="3">
    <source>
        <dbReference type="EMBL" id="AET39806.1"/>
    </source>
</evidence>
<dbReference type="EMBL" id="CP002501">
    <property type="protein sequence ID" value="AET39806.1"/>
    <property type="molecule type" value="Genomic_DNA"/>
</dbReference>
<protein>
    <submittedName>
        <fullName evidence="3">Uncharacterized protein</fullName>
    </submittedName>
</protein>
<organism evidence="3 4">
    <name type="scientific">Eremothecium cymbalariae (strain CBS 270.75 / DBVPG 7215 / KCTC 17166 / NRRL Y-17582)</name>
    <name type="common">Yeast</name>
    <dbReference type="NCBI Taxonomy" id="931890"/>
    <lineage>
        <taxon>Eukaryota</taxon>
        <taxon>Fungi</taxon>
        <taxon>Dikarya</taxon>
        <taxon>Ascomycota</taxon>
        <taxon>Saccharomycotina</taxon>
        <taxon>Saccharomycetes</taxon>
        <taxon>Saccharomycetales</taxon>
        <taxon>Saccharomycetaceae</taxon>
        <taxon>Eremothecium</taxon>
    </lineage>
</organism>
<accession>I6NCL4</accession>
<dbReference type="InParanoid" id="I6NCL4"/>
<evidence type="ECO:0000313" key="4">
    <source>
        <dbReference type="Proteomes" id="UP000006790"/>
    </source>
</evidence>
<dbReference type="GeneID" id="11470307"/>
<dbReference type="HOGENOM" id="CLU_1749628_0_0_1"/>
<evidence type="ECO:0000256" key="1">
    <source>
        <dbReference type="SAM" id="MobiDB-lite"/>
    </source>
</evidence>
<evidence type="ECO:0000256" key="2">
    <source>
        <dbReference type="SAM" id="Phobius"/>
    </source>
</evidence>
<dbReference type="KEGG" id="erc:Ecym_5003"/>
<feature type="compositionally biased region" description="Polar residues" evidence="1">
    <location>
        <begin position="102"/>
        <end position="112"/>
    </location>
</feature>
<dbReference type="AlphaFoldDB" id="I6NCL4"/>